<evidence type="ECO:0000256" key="10">
    <source>
        <dbReference type="RuleBase" id="RU000488"/>
    </source>
</evidence>
<dbReference type="GO" id="GO:0044610">
    <property type="term" value="F:FMN transmembrane transporter activity"/>
    <property type="evidence" value="ECO:0007669"/>
    <property type="project" value="TreeGrafter"/>
</dbReference>
<keyword evidence="8" id="KW-0576">Peroxisome</keyword>
<feature type="repeat" description="Solcar" evidence="9">
    <location>
        <begin position="9"/>
        <end position="87"/>
    </location>
</feature>
<evidence type="ECO:0000256" key="3">
    <source>
        <dbReference type="ARBA" id="ARBA00022448"/>
    </source>
</evidence>
<dbReference type="EMBL" id="GIBP01005177">
    <property type="protein sequence ID" value="NDV34146.1"/>
    <property type="molecule type" value="Transcribed_RNA"/>
</dbReference>
<dbReference type="GO" id="GO:0005778">
    <property type="term" value="C:peroxisomal membrane"/>
    <property type="evidence" value="ECO:0007669"/>
    <property type="project" value="UniProtKB-SubCell"/>
</dbReference>
<comment type="subcellular location">
    <subcellularLocation>
        <location evidence="1">Peroxisome membrane</location>
        <topology evidence="1">Multi-pass membrane protein</topology>
    </subcellularLocation>
</comment>
<keyword evidence="6 12" id="KW-1133">Transmembrane helix</keyword>
<keyword evidence="4 9" id="KW-0812">Transmembrane</keyword>
<evidence type="ECO:0000256" key="2">
    <source>
        <dbReference type="ARBA" id="ARBA00006375"/>
    </source>
</evidence>
<accession>A0A6B2LAX7</accession>
<evidence type="ECO:0008006" key="14">
    <source>
        <dbReference type="Google" id="ProtNLM"/>
    </source>
</evidence>
<evidence type="ECO:0000256" key="5">
    <source>
        <dbReference type="ARBA" id="ARBA00022737"/>
    </source>
</evidence>
<feature type="transmembrane region" description="Helical" evidence="12">
    <location>
        <begin position="6"/>
        <end position="30"/>
    </location>
</feature>
<name>A0A6B2LAX7_9EUKA</name>
<feature type="repeat" description="Solcar" evidence="9">
    <location>
        <begin position="96"/>
        <end position="183"/>
    </location>
</feature>
<dbReference type="GO" id="GO:0015228">
    <property type="term" value="F:coenzyme A transmembrane transporter activity"/>
    <property type="evidence" value="ECO:0007669"/>
    <property type="project" value="TreeGrafter"/>
</dbReference>
<evidence type="ECO:0000256" key="12">
    <source>
        <dbReference type="SAM" id="Phobius"/>
    </source>
</evidence>
<dbReference type="PROSITE" id="PS50920">
    <property type="entry name" value="SOLCAR"/>
    <property type="match status" value="3"/>
</dbReference>
<keyword evidence="3 10" id="KW-0813">Transport</keyword>
<protein>
    <recommendedName>
        <fullName evidence="14">Peroxisomal membrane protein PMP34</fullName>
    </recommendedName>
</protein>
<feature type="transmembrane region" description="Helical" evidence="12">
    <location>
        <begin position="58"/>
        <end position="79"/>
    </location>
</feature>
<evidence type="ECO:0000256" key="9">
    <source>
        <dbReference type="PROSITE-ProRule" id="PRU00282"/>
    </source>
</evidence>
<evidence type="ECO:0000256" key="7">
    <source>
        <dbReference type="ARBA" id="ARBA00023136"/>
    </source>
</evidence>
<dbReference type="PANTHER" id="PTHR45939">
    <property type="entry name" value="PEROXISOMAL MEMBRANE PROTEIN PMP34-RELATED"/>
    <property type="match status" value="1"/>
</dbReference>
<dbReference type="Pfam" id="PF00153">
    <property type="entry name" value="Mito_carr"/>
    <property type="match status" value="3"/>
</dbReference>
<evidence type="ECO:0000256" key="11">
    <source>
        <dbReference type="SAM" id="MobiDB-lite"/>
    </source>
</evidence>
<comment type="similarity">
    <text evidence="2 10">Belongs to the mitochondrial carrier (TC 2.A.29) family.</text>
</comment>
<dbReference type="InterPro" id="IPR023395">
    <property type="entry name" value="MCP_dom_sf"/>
</dbReference>
<feature type="repeat" description="Solcar" evidence="9">
    <location>
        <begin position="195"/>
        <end position="297"/>
    </location>
</feature>
<feature type="compositionally biased region" description="Basic and acidic residues" evidence="11">
    <location>
        <begin position="237"/>
        <end position="247"/>
    </location>
</feature>
<dbReference type="AlphaFoldDB" id="A0A6B2LAX7"/>
<evidence type="ECO:0000313" key="13">
    <source>
        <dbReference type="EMBL" id="NDV34146.1"/>
    </source>
</evidence>
<dbReference type="GO" id="GO:0080122">
    <property type="term" value="F:AMP transmembrane transporter activity"/>
    <property type="evidence" value="ECO:0007669"/>
    <property type="project" value="TreeGrafter"/>
</dbReference>
<keyword evidence="7 9" id="KW-0472">Membrane</keyword>
<evidence type="ECO:0000256" key="6">
    <source>
        <dbReference type="ARBA" id="ARBA00022989"/>
    </source>
</evidence>
<dbReference type="GO" id="GO:0015230">
    <property type="term" value="F:FAD transmembrane transporter activity"/>
    <property type="evidence" value="ECO:0007669"/>
    <property type="project" value="TreeGrafter"/>
</dbReference>
<dbReference type="Gene3D" id="1.50.40.10">
    <property type="entry name" value="Mitochondrial carrier domain"/>
    <property type="match status" value="1"/>
</dbReference>
<dbReference type="InterPro" id="IPR018108">
    <property type="entry name" value="MCP_transmembrane"/>
</dbReference>
<dbReference type="PANTHER" id="PTHR45939:SF5">
    <property type="entry name" value="PEROXISOMAL MEMBRANE PROTEIN PMP34"/>
    <property type="match status" value="1"/>
</dbReference>
<proteinExistence type="inferred from homology"/>
<dbReference type="GO" id="GO:0005347">
    <property type="term" value="F:ATP transmembrane transporter activity"/>
    <property type="evidence" value="ECO:0007669"/>
    <property type="project" value="TreeGrafter"/>
</dbReference>
<keyword evidence="5" id="KW-0677">Repeat</keyword>
<evidence type="ECO:0000256" key="4">
    <source>
        <dbReference type="ARBA" id="ARBA00022692"/>
    </source>
</evidence>
<dbReference type="SUPFAM" id="SSF103506">
    <property type="entry name" value="Mitochondrial carrier"/>
    <property type="match status" value="1"/>
</dbReference>
<feature type="region of interest" description="Disordered" evidence="11">
    <location>
        <begin position="221"/>
        <end position="247"/>
    </location>
</feature>
<dbReference type="GO" id="GO:0015217">
    <property type="term" value="F:ADP transmembrane transporter activity"/>
    <property type="evidence" value="ECO:0007669"/>
    <property type="project" value="TreeGrafter"/>
</dbReference>
<dbReference type="InterPro" id="IPR052217">
    <property type="entry name" value="Mito/Peroxisomal_Carrier"/>
</dbReference>
<dbReference type="GO" id="GO:0051724">
    <property type="term" value="F:NAD transmembrane transporter activity"/>
    <property type="evidence" value="ECO:0007669"/>
    <property type="project" value="TreeGrafter"/>
</dbReference>
<feature type="transmembrane region" description="Helical" evidence="12">
    <location>
        <begin position="99"/>
        <end position="121"/>
    </location>
</feature>
<organism evidence="13">
    <name type="scientific">Arcella intermedia</name>
    <dbReference type="NCBI Taxonomy" id="1963864"/>
    <lineage>
        <taxon>Eukaryota</taxon>
        <taxon>Amoebozoa</taxon>
        <taxon>Tubulinea</taxon>
        <taxon>Elardia</taxon>
        <taxon>Arcellinida</taxon>
        <taxon>Sphaerothecina</taxon>
        <taxon>Arcellidae</taxon>
        <taxon>Arcella</taxon>
    </lineage>
</organism>
<evidence type="ECO:0000256" key="8">
    <source>
        <dbReference type="ARBA" id="ARBA00023140"/>
    </source>
</evidence>
<evidence type="ECO:0000256" key="1">
    <source>
        <dbReference type="ARBA" id="ARBA00004585"/>
    </source>
</evidence>
<reference evidence="13" key="1">
    <citation type="journal article" date="2020" name="J. Eukaryot. Microbiol.">
        <title>De novo Sequencing, Assembly and Annotation of the Transcriptome for the Free-Living Testate Amoeba Arcella intermedia.</title>
        <authorList>
            <person name="Ribeiro G.M."/>
            <person name="Porfirio-Sousa A.L."/>
            <person name="Maurer-Alcala X.X."/>
            <person name="Katz L.A."/>
            <person name="Lahr D.J.G."/>
        </authorList>
    </citation>
    <scope>NUCLEOTIDE SEQUENCE</scope>
</reference>
<sequence>MSFSDVWSYSAFVHAISGATGGSIAMTSFYPLDVIRTYQQVDKKNTIIKIITDEGVSVLYRGLQATLISLYISNFVYFYANNMLKVLLKKITQKDVTVVQNLVIASLAGVVNVLITCPLWVANTRLKLQSKNNEKKYDGLMDCMMKIAQSEGVATLWSSVGASLLLVTNPTINFVAYDKVKSIFLKRAQEGNRNLTPLEIFAAGALAKTLATIFTYPIQSAQTKQRSGGHGHGQPRKTVDPKEEKKKEQTMNMVEVLYQVYKKDGILGWYSGIQAKLLQTVLMAAFHFWCYEQIKFVIFKFLAPERK</sequence>